<sequence length="109" mass="12551">MHEELLEALRNPFVFVYVSMLLSWYVVSGTQLGDAVEMELKAYRLQQYDLVGTQHGSRASKGSLVTMIQMSVFIFALRVTLVKVFANIHRFFRIRSLGDAFFCENCIYS</sequence>
<feature type="transmembrane region" description="Helical" evidence="1">
    <location>
        <begin position="12"/>
        <end position="32"/>
    </location>
</feature>
<evidence type="ECO:0000256" key="1">
    <source>
        <dbReference type="SAM" id="Phobius"/>
    </source>
</evidence>
<dbReference type="Proteomes" id="UP000887564">
    <property type="component" value="Unplaced"/>
</dbReference>
<feature type="transmembrane region" description="Helical" evidence="1">
    <location>
        <begin position="67"/>
        <end position="86"/>
    </location>
</feature>
<keyword evidence="1" id="KW-0812">Transmembrane</keyword>
<organism evidence="2 3">
    <name type="scientific">Parascaris equorum</name>
    <name type="common">Equine roundworm</name>
    <dbReference type="NCBI Taxonomy" id="6256"/>
    <lineage>
        <taxon>Eukaryota</taxon>
        <taxon>Metazoa</taxon>
        <taxon>Ecdysozoa</taxon>
        <taxon>Nematoda</taxon>
        <taxon>Chromadorea</taxon>
        <taxon>Rhabditida</taxon>
        <taxon>Spirurina</taxon>
        <taxon>Ascaridomorpha</taxon>
        <taxon>Ascaridoidea</taxon>
        <taxon>Ascarididae</taxon>
        <taxon>Parascaris</taxon>
    </lineage>
</organism>
<name>A0A914RGD0_PAREQ</name>
<reference evidence="3" key="1">
    <citation type="submission" date="2022-11" db="UniProtKB">
        <authorList>
            <consortium name="WormBaseParasite"/>
        </authorList>
    </citation>
    <scope>IDENTIFICATION</scope>
</reference>
<keyword evidence="1" id="KW-0472">Membrane</keyword>
<protein>
    <submittedName>
        <fullName evidence="3">Uncharacterized protein</fullName>
    </submittedName>
</protein>
<dbReference type="AlphaFoldDB" id="A0A914RGD0"/>
<keyword evidence="2" id="KW-1185">Reference proteome</keyword>
<accession>A0A914RGD0</accession>
<proteinExistence type="predicted"/>
<dbReference type="WBParaSite" id="PEQ_0000537501-mRNA-1">
    <property type="protein sequence ID" value="PEQ_0000537501-mRNA-1"/>
    <property type="gene ID" value="PEQ_0000537501"/>
</dbReference>
<evidence type="ECO:0000313" key="3">
    <source>
        <dbReference type="WBParaSite" id="PEQ_0000537501-mRNA-1"/>
    </source>
</evidence>
<evidence type="ECO:0000313" key="2">
    <source>
        <dbReference type="Proteomes" id="UP000887564"/>
    </source>
</evidence>
<keyword evidence="1" id="KW-1133">Transmembrane helix</keyword>